<dbReference type="AlphaFoldDB" id="A0A1I7XVF3"/>
<keyword evidence="2" id="KW-1185">Reference proteome</keyword>
<sequence length="60" mass="6523">MSSSSEQPINVPATKQISNSDTKSGDIDLIDFSTPDNPTKPLQDLEKAQIQIVSTHILDL</sequence>
<reference evidence="3" key="1">
    <citation type="submission" date="2016-11" db="UniProtKB">
        <authorList>
            <consortium name="WormBaseParasite"/>
        </authorList>
    </citation>
    <scope>IDENTIFICATION</scope>
</reference>
<evidence type="ECO:0000313" key="3">
    <source>
        <dbReference type="WBParaSite" id="Hba_21518"/>
    </source>
</evidence>
<protein>
    <submittedName>
        <fullName evidence="3">Uncharacterized protein</fullName>
    </submittedName>
</protein>
<dbReference type="WBParaSite" id="Hba_21518">
    <property type="protein sequence ID" value="Hba_21518"/>
    <property type="gene ID" value="Hba_21518"/>
</dbReference>
<feature type="region of interest" description="Disordered" evidence="1">
    <location>
        <begin position="1"/>
        <end position="42"/>
    </location>
</feature>
<evidence type="ECO:0000256" key="1">
    <source>
        <dbReference type="SAM" id="MobiDB-lite"/>
    </source>
</evidence>
<proteinExistence type="predicted"/>
<feature type="compositionally biased region" description="Polar residues" evidence="1">
    <location>
        <begin position="1"/>
        <end position="22"/>
    </location>
</feature>
<name>A0A1I7XVF3_HETBA</name>
<accession>A0A1I7XVF3</accession>
<organism evidence="2 3">
    <name type="scientific">Heterorhabditis bacteriophora</name>
    <name type="common">Entomopathogenic nematode worm</name>
    <dbReference type="NCBI Taxonomy" id="37862"/>
    <lineage>
        <taxon>Eukaryota</taxon>
        <taxon>Metazoa</taxon>
        <taxon>Ecdysozoa</taxon>
        <taxon>Nematoda</taxon>
        <taxon>Chromadorea</taxon>
        <taxon>Rhabditida</taxon>
        <taxon>Rhabditina</taxon>
        <taxon>Rhabditomorpha</taxon>
        <taxon>Strongyloidea</taxon>
        <taxon>Heterorhabditidae</taxon>
        <taxon>Heterorhabditis</taxon>
    </lineage>
</organism>
<evidence type="ECO:0000313" key="2">
    <source>
        <dbReference type="Proteomes" id="UP000095283"/>
    </source>
</evidence>
<dbReference type="Proteomes" id="UP000095283">
    <property type="component" value="Unplaced"/>
</dbReference>